<feature type="region of interest" description="Disordered" evidence="1">
    <location>
        <begin position="1"/>
        <end position="36"/>
    </location>
</feature>
<accession>A0A8X6TW49</accession>
<evidence type="ECO:0000256" key="1">
    <source>
        <dbReference type="SAM" id="MobiDB-lite"/>
    </source>
</evidence>
<organism evidence="2 3">
    <name type="scientific">Nephila pilipes</name>
    <name type="common">Giant wood spider</name>
    <name type="synonym">Nephila maculata</name>
    <dbReference type="NCBI Taxonomy" id="299642"/>
    <lineage>
        <taxon>Eukaryota</taxon>
        <taxon>Metazoa</taxon>
        <taxon>Ecdysozoa</taxon>
        <taxon>Arthropoda</taxon>
        <taxon>Chelicerata</taxon>
        <taxon>Arachnida</taxon>
        <taxon>Araneae</taxon>
        <taxon>Araneomorphae</taxon>
        <taxon>Entelegynae</taxon>
        <taxon>Araneoidea</taxon>
        <taxon>Nephilidae</taxon>
        <taxon>Nephila</taxon>
    </lineage>
</organism>
<evidence type="ECO:0000313" key="3">
    <source>
        <dbReference type="Proteomes" id="UP000887013"/>
    </source>
</evidence>
<comment type="caution">
    <text evidence="2">The sequence shown here is derived from an EMBL/GenBank/DDBJ whole genome shotgun (WGS) entry which is preliminary data.</text>
</comment>
<dbReference type="EMBL" id="BMAW01112552">
    <property type="protein sequence ID" value="GFT53143.1"/>
    <property type="molecule type" value="Genomic_DNA"/>
</dbReference>
<name>A0A8X6TW49_NEPPI</name>
<sequence>MCNSYKGKPESTQNTNSDTNTDHNCADNGGKGGRTQFKEYPQVQEQFSRTSWKSPKSPFPFIIIYSCTCQEVEGHLSSGLWTMANEYPFQSRIYTGLRHRHETRPSDLQRAIMAPELWLPCASAHWWVDIGCNNSLCGAAK</sequence>
<reference evidence="2" key="1">
    <citation type="submission" date="2020-08" db="EMBL/GenBank/DDBJ databases">
        <title>Multicomponent nature underlies the extraordinary mechanical properties of spider dragline silk.</title>
        <authorList>
            <person name="Kono N."/>
            <person name="Nakamura H."/>
            <person name="Mori M."/>
            <person name="Yoshida Y."/>
            <person name="Ohtoshi R."/>
            <person name="Malay A.D."/>
            <person name="Moran D.A.P."/>
            <person name="Tomita M."/>
            <person name="Numata K."/>
            <person name="Arakawa K."/>
        </authorList>
    </citation>
    <scope>NUCLEOTIDE SEQUENCE</scope>
</reference>
<evidence type="ECO:0000313" key="2">
    <source>
        <dbReference type="EMBL" id="GFT53143.1"/>
    </source>
</evidence>
<proteinExistence type="predicted"/>
<dbReference type="AlphaFoldDB" id="A0A8X6TW49"/>
<gene>
    <name evidence="2" type="ORF">NPIL_423801</name>
</gene>
<dbReference type="Proteomes" id="UP000887013">
    <property type="component" value="Unassembled WGS sequence"/>
</dbReference>
<protein>
    <submittedName>
        <fullName evidence="2">Uncharacterized protein</fullName>
    </submittedName>
</protein>
<keyword evidence="3" id="KW-1185">Reference proteome</keyword>
<dbReference type="OrthoDB" id="10521380at2759"/>